<evidence type="ECO:0000313" key="4">
    <source>
        <dbReference type="Proteomes" id="UP000320244"/>
    </source>
</evidence>
<evidence type="ECO:0000259" key="2">
    <source>
        <dbReference type="Pfam" id="PF00561"/>
    </source>
</evidence>
<dbReference type="PRINTS" id="PR00111">
    <property type="entry name" value="ABHYDROLASE"/>
</dbReference>
<dbReference type="InterPro" id="IPR000073">
    <property type="entry name" value="AB_hydrolase_1"/>
</dbReference>
<evidence type="ECO:0000256" key="1">
    <source>
        <dbReference type="SAM" id="MobiDB-lite"/>
    </source>
</evidence>
<keyword evidence="4" id="KW-1185">Reference proteome</keyword>
<dbReference type="SUPFAM" id="SSF53474">
    <property type="entry name" value="alpha/beta-Hydrolases"/>
    <property type="match status" value="1"/>
</dbReference>
<sequence>MSLSAMSTPTPAQVPSHVESGEGPPLVFLHSMAGSSASWSEQFAAMSANHRCIAWDMPGFGESPSAEHTSMTEMSDLVVRMLDFLGIAEPAHLVGLSVGGMIAQECAVRHPERFASLVILDSAAQFGNGSAANSDEWAATMIATINATPVPDFCREMVQSITASGLSAEATARGVAAMSRATKPGLRLATRLIAGHDTVSALPGMLLPTLVIVGEHDPETPVAYAQRLAELIPHATLSVIPDCGHLSSLEAPIAVNQALRAHLKRTAR</sequence>
<dbReference type="EMBL" id="VCQV01000067">
    <property type="protein sequence ID" value="TWP32574.1"/>
    <property type="molecule type" value="Genomic_DNA"/>
</dbReference>
<dbReference type="Proteomes" id="UP000320244">
    <property type="component" value="Unassembled WGS sequence"/>
</dbReference>
<dbReference type="PANTHER" id="PTHR43798">
    <property type="entry name" value="MONOACYLGLYCEROL LIPASE"/>
    <property type="match status" value="1"/>
</dbReference>
<accession>A0A563DSB1</accession>
<dbReference type="InterPro" id="IPR050266">
    <property type="entry name" value="AB_hydrolase_sf"/>
</dbReference>
<dbReference type="AlphaFoldDB" id="A0A563DSB1"/>
<organism evidence="3 4">
    <name type="scientific">Leekyejoonella antrihumi</name>
    <dbReference type="NCBI Taxonomy" id="1660198"/>
    <lineage>
        <taxon>Bacteria</taxon>
        <taxon>Bacillati</taxon>
        <taxon>Actinomycetota</taxon>
        <taxon>Actinomycetes</taxon>
        <taxon>Micrococcales</taxon>
        <taxon>Dermacoccaceae</taxon>
        <taxon>Leekyejoonella</taxon>
    </lineage>
</organism>
<reference evidence="3 4" key="2">
    <citation type="submission" date="2019-08" db="EMBL/GenBank/DDBJ databases">
        <title>Jejuicoccus antrihumi gen. nov., sp. nov., a new member of the family Dermacoccaceae isolated from a cave.</title>
        <authorList>
            <person name="Schumann P."/>
            <person name="Kim I.S."/>
        </authorList>
    </citation>
    <scope>NUCLEOTIDE SEQUENCE [LARGE SCALE GENOMIC DNA]</scope>
    <source>
        <strain evidence="3 4">C5-26</strain>
    </source>
</reference>
<dbReference type="RefSeq" id="WP_146321235.1">
    <property type="nucleotide sequence ID" value="NZ_VCQV01000067.1"/>
</dbReference>
<feature type="region of interest" description="Disordered" evidence="1">
    <location>
        <begin position="1"/>
        <end position="20"/>
    </location>
</feature>
<protein>
    <submittedName>
        <fullName evidence="3">Alpha/beta fold hydrolase</fullName>
    </submittedName>
</protein>
<dbReference type="Pfam" id="PF00561">
    <property type="entry name" value="Abhydrolase_1"/>
    <property type="match status" value="1"/>
</dbReference>
<proteinExistence type="predicted"/>
<dbReference type="GO" id="GO:0016787">
    <property type="term" value="F:hydrolase activity"/>
    <property type="evidence" value="ECO:0007669"/>
    <property type="project" value="UniProtKB-KW"/>
</dbReference>
<dbReference type="InterPro" id="IPR029058">
    <property type="entry name" value="AB_hydrolase_fold"/>
</dbReference>
<reference evidence="3 4" key="1">
    <citation type="submission" date="2019-05" db="EMBL/GenBank/DDBJ databases">
        <authorList>
            <person name="Lee S.D."/>
        </authorList>
    </citation>
    <scope>NUCLEOTIDE SEQUENCE [LARGE SCALE GENOMIC DNA]</scope>
    <source>
        <strain evidence="3 4">C5-26</strain>
    </source>
</reference>
<dbReference type="Gene3D" id="3.40.50.1820">
    <property type="entry name" value="alpha/beta hydrolase"/>
    <property type="match status" value="1"/>
</dbReference>
<feature type="domain" description="AB hydrolase-1" evidence="2">
    <location>
        <begin position="24"/>
        <end position="252"/>
    </location>
</feature>
<gene>
    <name evidence="3" type="ORF">FGL98_23905</name>
</gene>
<keyword evidence="3" id="KW-0378">Hydrolase</keyword>
<evidence type="ECO:0000313" key="3">
    <source>
        <dbReference type="EMBL" id="TWP32574.1"/>
    </source>
</evidence>
<dbReference type="OrthoDB" id="9770427at2"/>
<feature type="compositionally biased region" description="Polar residues" evidence="1">
    <location>
        <begin position="1"/>
        <end position="13"/>
    </location>
</feature>
<name>A0A563DSB1_9MICO</name>
<comment type="caution">
    <text evidence="3">The sequence shown here is derived from an EMBL/GenBank/DDBJ whole genome shotgun (WGS) entry which is preliminary data.</text>
</comment>